<dbReference type="Gene3D" id="3.40.50.2000">
    <property type="entry name" value="Glycogen Phosphorylase B"/>
    <property type="match status" value="2"/>
</dbReference>
<protein>
    <submittedName>
        <fullName evidence="3">Glycosyltransferase family 4 protein</fullName>
        <ecNumber evidence="3">2.4.-.-</ecNumber>
    </submittedName>
</protein>
<evidence type="ECO:0000313" key="4">
    <source>
        <dbReference type="Proteomes" id="UP001597197"/>
    </source>
</evidence>
<dbReference type="RefSeq" id="WP_382316854.1">
    <property type="nucleotide sequence ID" value="NZ_JBHUFD010000018.1"/>
</dbReference>
<evidence type="ECO:0000256" key="1">
    <source>
        <dbReference type="ARBA" id="ARBA00022676"/>
    </source>
</evidence>
<comment type="caution">
    <text evidence="3">The sequence shown here is derived from an EMBL/GenBank/DDBJ whole genome shotgun (WGS) entry which is preliminary data.</text>
</comment>
<dbReference type="CDD" id="cd03801">
    <property type="entry name" value="GT4_PimA-like"/>
    <property type="match status" value="1"/>
</dbReference>
<sequence>MSLSAAAPASEPADTLCFVIVSTCPDAWGGSEELWRGAALHLAQAGHAVHIFKTHVQATHPRIQELRAAGCTLTDLLAWPRPTVLARLSHRVLPARWWPQPLETEQLLSSALQQLQPHLTLFSQGGNLDGVALAQPCAQQGHPYALVVQKATEIFLVYDEGRQAMQQVYQAAQHCFFVSRHNLELTQCQLGQRLPRASVVSNPFNVPFAGELPAPPAEAGYQLACVARLDILDKGQDLLLHVLARPHWRERPLHITFFGSGPQRQGLVEMADFLEVSGQVSFAGQVADVPGIWRTHHALVLASRYEGLPLAMVEAMLCGRPTIAAPAGGIAELLIDDVTGFLAAAPTVDALDEALERAWARRADWPQLGAQAAHHARASVPPDPALDFGRQLLQLAHSLTSISQAISA</sequence>
<dbReference type="GO" id="GO:0016757">
    <property type="term" value="F:glycosyltransferase activity"/>
    <property type="evidence" value="ECO:0007669"/>
    <property type="project" value="UniProtKB-KW"/>
</dbReference>
<organism evidence="3 4">
    <name type="scientific">Hymenobacter bucti</name>
    <dbReference type="NCBI Taxonomy" id="1844114"/>
    <lineage>
        <taxon>Bacteria</taxon>
        <taxon>Pseudomonadati</taxon>
        <taxon>Bacteroidota</taxon>
        <taxon>Cytophagia</taxon>
        <taxon>Cytophagales</taxon>
        <taxon>Hymenobacteraceae</taxon>
        <taxon>Hymenobacter</taxon>
    </lineage>
</organism>
<dbReference type="Pfam" id="PF13692">
    <property type="entry name" value="Glyco_trans_1_4"/>
    <property type="match status" value="1"/>
</dbReference>
<dbReference type="PANTHER" id="PTHR12526">
    <property type="entry name" value="GLYCOSYLTRANSFERASE"/>
    <property type="match status" value="1"/>
</dbReference>
<dbReference type="EMBL" id="JBHUFD010000018">
    <property type="protein sequence ID" value="MFD1874766.1"/>
    <property type="molecule type" value="Genomic_DNA"/>
</dbReference>
<reference evidence="4" key="1">
    <citation type="journal article" date="2019" name="Int. J. Syst. Evol. Microbiol.">
        <title>The Global Catalogue of Microorganisms (GCM) 10K type strain sequencing project: providing services to taxonomists for standard genome sequencing and annotation.</title>
        <authorList>
            <consortium name="The Broad Institute Genomics Platform"/>
            <consortium name="The Broad Institute Genome Sequencing Center for Infectious Disease"/>
            <person name="Wu L."/>
            <person name="Ma J."/>
        </authorList>
    </citation>
    <scope>NUCLEOTIDE SEQUENCE [LARGE SCALE GENOMIC DNA]</scope>
    <source>
        <strain evidence="4">CGMCC 1.15795</strain>
    </source>
</reference>
<gene>
    <name evidence="3" type="ORF">ACFSDX_20185</name>
</gene>
<dbReference type="SUPFAM" id="SSF53756">
    <property type="entry name" value="UDP-Glycosyltransferase/glycogen phosphorylase"/>
    <property type="match status" value="1"/>
</dbReference>
<dbReference type="PANTHER" id="PTHR12526:SF510">
    <property type="entry name" value="D-INOSITOL 3-PHOSPHATE GLYCOSYLTRANSFERASE"/>
    <property type="match status" value="1"/>
</dbReference>
<keyword evidence="1 3" id="KW-0328">Glycosyltransferase</keyword>
<keyword evidence="2 3" id="KW-0808">Transferase</keyword>
<dbReference type="EC" id="2.4.-.-" evidence="3"/>
<accession>A0ABW4R061</accession>
<evidence type="ECO:0000256" key="2">
    <source>
        <dbReference type="ARBA" id="ARBA00022679"/>
    </source>
</evidence>
<keyword evidence="4" id="KW-1185">Reference proteome</keyword>
<dbReference type="Proteomes" id="UP001597197">
    <property type="component" value="Unassembled WGS sequence"/>
</dbReference>
<proteinExistence type="predicted"/>
<name>A0ABW4R061_9BACT</name>
<evidence type="ECO:0000313" key="3">
    <source>
        <dbReference type="EMBL" id="MFD1874766.1"/>
    </source>
</evidence>